<keyword evidence="10" id="KW-0175">Coiled coil</keyword>
<evidence type="ECO:0000256" key="1">
    <source>
        <dbReference type="ARBA" id="ARBA00006540"/>
    </source>
</evidence>
<evidence type="ECO:0000313" key="13">
    <source>
        <dbReference type="Proteomes" id="UP000461880"/>
    </source>
</evidence>
<dbReference type="Pfam" id="PF00297">
    <property type="entry name" value="Ribosomal_L3"/>
    <property type="match status" value="1"/>
</dbReference>
<dbReference type="InterPro" id="IPR019926">
    <property type="entry name" value="Ribosomal_uL3_CS"/>
</dbReference>
<evidence type="ECO:0000256" key="2">
    <source>
        <dbReference type="ARBA" id="ARBA00022730"/>
    </source>
</evidence>
<accession>A0A7X2NS02</accession>
<evidence type="ECO:0000256" key="6">
    <source>
        <dbReference type="ARBA" id="ARBA00035243"/>
    </source>
</evidence>
<evidence type="ECO:0000256" key="8">
    <source>
        <dbReference type="RuleBase" id="RU003905"/>
    </source>
</evidence>
<dbReference type="InterPro" id="IPR000597">
    <property type="entry name" value="Ribosomal_uL3"/>
</dbReference>
<dbReference type="GO" id="GO:0003735">
    <property type="term" value="F:structural constituent of ribosome"/>
    <property type="evidence" value="ECO:0007669"/>
    <property type="project" value="UniProtKB-UniRule"/>
</dbReference>
<dbReference type="Gene3D" id="3.30.160.810">
    <property type="match status" value="1"/>
</dbReference>
<dbReference type="NCBIfam" id="TIGR03625">
    <property type="entry name" value="L3_bact"/>
    <property type="match status" value="1"/>
</dbReference>
<dbReference type="GO" id="GO:0022625">
    <property type="term" value="C:cytosolic large ribosomal subunit"/>
    <property type="evidence" value="ECO:0007669"/>
    <property type="project" value="TreeGrafter"/>
</dbReference>
<feature type="coiled-coil region" evidence="10">
    <location>
        <begin position="234"/>
        <end position="263"/>
    </location>
</feature>
<organism evidence="12 13">
    <name type="scientific">Stecheria intestinalis</name>
    <dbReference type="NCBI Taxonomy" id="2606630"/>
    <lineage>
        <taxon>Bacteria</taxon>
        <taxon>Bacillati</taxon>
        <taxon>Bacillota</taxon>
        <taxon>Erysipelotrichia</taxon>
        <taxon>Erysipelotrichales</taxon>
        <taxon>Erysipelotrichaceae</taxon>
        <taxon>Stecheria</taxon>
    </lineage>
</organism>
<keyword evidence="3 7" id="KW-0694">RNA-binding</keyword>
<sequence length="266" mass="28362">MKGILGRKLGMTQVFTIDGALIPVTVIEVKPNVVLQKKTKETDGYEAIQLGYEDVKEQRATKAAIGHAKKANTAPKKFIREFDETELGDLELGAEVKADIFAAGDVVDITGTSKGKGFNGVIVRNNGTIGPKSHGSGHHRHVGSLATNGRNNGVVNKNAPMPGHEGGYTTTNQNLTVVKVDAEEGYILVKGNVPGPRKGLVEIRTTVKPVKKVSTEELISYKGGSVQDELNKVSEAINEELAKEAAEKEAIEAAKKKAASEARKGK</sequence>
<dbReference type="GO" id="GO:0019843">
    <property type="term" value="F:rRNA binding"/>
    <property type="evidence" value="ECO:0007669"/>
    <property type="project" value="UniProtKB-UniRule"/>
</dbReference>
<keyword evidence="5 7" id="KW-0687">Ribonucleoprotein</keyword>
<proteinExistence type="inferred from homology"/>
<comment type="similarity">
    <text evidence="1 7 8">Belongs to the universal ribosomal protein uL3 family.</text>
</comment>
<comment type="function">
    <text evidence="7 9">One of the primary rRNA binding proteins, it binds directly near the 3'-end of the 23S rRNA, where it nucleates assembly of the 50S subunit.</text>
</comment>
<dbReference type="Gene3D" id="2.40.30.10">
    <property type="entry name" value="Translation factors"/>
    <property type="match status" value="1"/>
</dbReference>
<dbReference type="FunFam" id="3.30.160.810:FF:000001">
    <property type="entry name" value="50S ribosomal protein L3"/>
    <property type="match status" value="1"/>
</dbReference>
<comment type="caution">
    <text evidence="12">The sequence shown here is derived from an EMBL/GenBank/DDBJ whole genome shotgun (WGS) entry which is preliminary data.</text>
</comment>
<dbReference type="InterPro" id="IPR009000">
    <property type="entry name" value="Transl_B-barrel_sf"/>
</dbReference>
<evidence type="ECO:0000256" key="11">
    <source>
        <dbReference type="SAM" id="MobiDB-lite"/>
    </source>
</evidence>
<evidence type="ECO:0000256" key="5">
    <source>
        <dbReference type="ARBA" id="ARBA00023274"/>
    </source>
</evidence>
<reference evidence="12 13" key="1">
    <citation type="submission" date="2019-08" db="EMBL/GenBank/DDBJ databases">
        <title>In-depth cultivation of the pig gut microbiome towards novel bacterial diversity and tailored functional studies.</title>
        <authorList>
            <person name="Wylensek D."/>
            <person name="Hitch T.C.A."/>
            <person name="Clavel T."/>
        </authorList>
    </citation>
    <scope>NUCLEOTIDE SEQUENCE [LARGE SCALE GENOMIC DNA]</scope>
    <source>
        <strain evidence="12 13">Oil+RF-744-GAM-WT-6</strain>
    </source>
</reference>
<dbReference type="GO" id="GO:0006412">
    <property type="term" value="P:translation"/>
    <property type="evidence" value="ECO:0007669"/>
    <property type="project" value="UniProtKB-UniRule"/>
</dbReference>
<keyword evidence="13" id="KW-1185">Reference proteome</keyword>
<name>A0A7X2NS02_9FIRM</name>
<dbReference type="InterPro" id="IPR019927">
    <property type="entry name" value="Ribosomal_uL3_bac/org-type"/>
</dbReference>
<dbReference type="RefSeq" id="WP_105302351.1">
    <property type="nucleotide sequence ID" value="NZ_JAQXPC010000075.1"/>
</dbReference>
<protein>
    <recommendedName>
        <fullName evidence="6 7">Large ribosomal subunit protein uL3</fullName>
    </recommendedName>
</protein>
<evidence type="ECO:0000256" key="3">
    <source>
        <dbReference type="ARBA" id="ARBA00022884"/>
    </source>
</evidence>
<dbReference type="HAMAP" id="MF_01325_B">
    <property type="entry name" value="Ribosomal_uL3_B"/>
    <property type="match status" value="1"/>
</dbReference>
<dbReference type="SUPFAM" id="SSF50447">
    <property type="entry name" value="Translation proteins"/>
    <property type="match status" value="1"/>
</dbReference>
<comment type="subunit">
    <text evidence="7 9">Part of the 50S ribosomal subunit. Forms a cluster with proteins L14 and L19.</text>
</comment>
<keyword evidence="4 7" id="KW-0689">Ribosomal protein</keyword>
<dbReference type="Proteomes" id="UP000461880">
    <property type="component" value="Unassembled WGS sequence"/>
</dbReference>
<evidence type="ECO:0000256" key="4">
    <source>
        <dbReference type="ARBA" id="ARBA00022980"/>
    </source>
</evidence>
<dbReference type="AlphaFoldDB" id="A0A7X2NS02"/>
<dbReference type="PANTHER" id="PTHR11229:SF16">
    <property type="entry name" value="LARGE RIBOSOMAL SUBUNIT PROTEIN UL3C"/>
    <property type="match status" value="1"/>
</dbReference>
<gene>
    <name evidence="7" type="primary">rplC</name>
    <name evidence="12" type="ORF">FYJ51_06215</name>
</gene>
<evidence type="ECO:0000256" key="9">
    <source>
        <dbReference type="RuleBase" id="RU003906"/>
    </source>
</evidence>
<dbReference type="EMBL" id="VUMN01000012">
    <property type="protein sequence ID" value="MSS58496.1"/>
    <property type="molecule type" value="Genomic_DNA"/>
</dbReference>
<evidence type="ECO:0000256" key="7">
    <source>
        <dbReference type="HAMAP-Rule" id="MF_01325"/>
    </source>
</evidence>
<evidence type="ECO:0000313" key="12">
    <source>
        <dbReference type="EMBL" id="MSS58496.1"/>
    </source>
</evidence>
<dbReference type="PROSITE" id="PS00474">
    <property type="entry name" value="RIBOSOMAL_L3"/>
    <property type="match status" value="1"/>
</dbReference>
<evidence type="ECO:0000256" key="10">
    <source>
        <dbReference type="SAM" id="Coils"/>
    </source>
</evidence>
<keyword evidence="2 7" id="KW-0699">rRNA-binding</keyword>
<feature type="region of interest" description="Disordered" evidence="11">
    <location>
        <begin position="130"/>
        <end position="153"/>
    </location>
</feature>
<dbReference type="PANTHER" id="PTHR11229">
    <property type="entry name" value="50S RIBOSOMAL PROTEIN L3"/>
    <property type="match status" value="1"/>
</dbReference>